<accession>A0A8X7QW71</accession>
<name>A0A8X7QW71_BRACI</name>
<protein>
    <submittedName>
        <fullName evidence="2">Uncharacterized protein</fullName>
    </submittedName>
</protein>
<comment type="caution">
    <text evidence="2">The sequence shown here is derived from an EMBL/GenBank/DDBJ whole genome shotgun (WGS) entry which is preliminary data.</text>
</comment>
<sequence>MASGGDASTSEKAKDAETYDVEDNESEPKPDKEAPDGATKAESPMVAYLEQKFSKSLDAMQSMFPGSGPLSCVLGMFSKQALRRRFLSLRGSRAHSPGP</sequence>
<dbReference type="OrthoDB" id="10455700at2759"/>
<proteinExistence type="predicted"/>
<dbReference type="Proteomes" id="UP000886595">
    <property type="component" value="Unassembled WGS sequence"/>
</dbReference>
<keyword evidence="3" id="KW-1185">Reference proteome</keyword>
<gene>
    <name evidence="2" type="ORF">Bca52824_058355</name>
</gene>
<dbReference type="AlphaFoldDB" id="A0A8X7QW71"/>
<organism evidence="2 3">
    <name type="scientific">Brassica carinata</name>
    <name type="common">Ethiopian mustard</name>
    <name type="synonym">Abyssinian cabbage</name>
    <dbReference type="NCBI Taxonomy" id="52824"/>
    <lineage>
        <taxon>Eukaryota</taxon>
        <taxon>Viridiplantae</taxon>
        <taxon>Streptophyta</taxon>
        <taxon>Embryophyta</taxon>
        <taxon>Tracheophyta</taxon>
        <taxon>Spermatophyta</taxon>
        <taxon>Magnoliopsida</taxon>
        <taxon>eudicotyledons</taxon>
        <taxon>Gunneridae</taxon>
        <taxon>Pentapetalae</taxon>
        <taxon>rosids</taxon>
        <taxon>malvids</taxon>
        <taxon>Brassicales</taxon>
        <taxon>Brassicaceae</taxon>
        <taxon>Brassiceae</taxon>
        <taxon>Brassica</taxon>
    </lineage>
</organism>
<reference evidence="2 3" key="1">
    <citation type="submission" date="2020-02" db="EMBL/GenBank/DDBJ databases">
        <authorList>
            <person name="Ma Q."/>
            <person name="Huang Y."/>
            <person name="Song X."/>
            <person name="Pei D."/>
        </authorList>
    </citation>
    <scope>NUCLEOTIDE SEQUENCE [LARGE SCALE GENOMIC DNA]</scope>
    <source>
        <strain evidence="2">Sxm20200214</strain>
        <tissue evidence="2">Leaf</tissue>
    </source>
</reference>
<feature type="region of interest" description="Disordered" evidence="1">
    <location>
        <begin position="1"/>
        <end position="43"/>
    </location>
</feature>
<feature type="compositionally biased region" description="Basic and acidic residues" evidence="1">
    <location>
        <begin position="26"/>
        <end position="35"/>
    </location>
</feature>
<evidence type="ECO:0000256" key="1">
    <source>
        <dbReference type="SAM" id="MobiDB-lite"/>
    </source>
</evidence>
<evidence type="ECO:0000313" key="2">
    <source>
        <dbReference type="EMBL" id="KAG2275800.1"/>
    </source>
</evidence>
<evidence type="ECO:0000313" key="3">
    <source>
        <dbReference type="Proteomes" id="UP000886595"/>
    </source>
</evidence>
<dbReference type="EMBL" id="JAAMPC010000012">
    <property type="protein sequence ID" value="KAG2275800.1"/>
    <property type="molecule type" value="Genomic_DNA"/>
</dbReference>